<protein>
    <submittedName>
        <fullName evidence="2">Uncharacterized protein</fullName>
    </submittedName>
</protein>
<name>A0AAW2WK88_SESRA</name>
<comment type="caution">
    <text evidence="2">The sequence shown here is derived from an EMBL/GenBank/DDBJ whole genome shotgun (WGS) entry which is preliminary data.</text>
</comment>
<proteinExistence type="predicted"/>
<evidence type="ECO:0000256" key="1">
    <source>
        <dbReference type="SAM" id="MobiDB-lite"/>
    </source>
</evidence>
<reference evidence="2" key="2">
    <citation type="journal article" date="2024" name="Plant">
        <title>Genomic evolution and insights into agronomic trait innovations of Sesamum species.</title>
        <authorList>
            <person name="Miao H."/>
            <person name="Wang L."/>
            <person name="Qu L."/>
            <person name="Liu H."/>
            <person name="Sun Y."/>
            <person name="Le M."/>
            <person name="Wang Q."/>
            <person name="Wei S."/>
            <person name="Zheng Y."/>
            <person name="Lin W."/>
            <person name="Duan Y."/>
            <person name="Cao H."/>
            <person name="Xiong S."/>
            <person name="Wang X."/>
            <person name="Wei L."/>
            <person name="Li C."/>
            <person name="Ma Q."/>
            <person name="Ju M."/>
            <person name="Zhao R."/>
            <person name="Li G."/>
            <person name="Mu C."/>
            <person name="Tian Q."/>
            <person name="Mei H."/>
            <person name="Zhang T."/>
            <person name="Gao T."/>
            <person name="Zhang H."/>
        </authorList>
    </citation>
    <scope>NUCLEOTIDE SEQUENCE</scope>
    <source>
        <strain evidence="2">G02</strain>
    </source>
</reference>
<accession>A0AAW2WK88</accession>
<feature type="region of interest" description="Disordered" evidence="1">
    <location>
        <begin position="1"/>
        <end position="59"/>
    </location>
</feature>
<organism evidence="2">
    <name type="scientific">Sesamum radiatum</name>
    <name type="common">Black benniseed</name>
    <dbReference type="NCBI Taxonomy" id="300843"/>
    <lineage>
        <taxon>Eukaryota</taxon>
        <taxon>Viridiplantae</taxon>
        <taxon>Streptophyta</taxon>
        <taxon>Embryophyta</taxon>
        <taxon>Tracheophyta</taxon>
        <taxon>Spermatophyta</taxon>
        <taxon>Magnoliopsida</taxon>
        <taxon>eudicotyledons</taxon>
        <taxon>Gunneridae</taxon>
        <taxon>Pentapetalae</taxon>
        <taxon>asterids</taxon>
        <taxon>lamiids</taxon>
        <taxon>Lamiales</taxon>
        <taxon>Pedaliaceae</taxon>
        <taxon>Sesamum</taxon>
    </lineage>
</organism>
<gene>
    <name evidence="2" type="ORF">Sradi_0004400</name>
</gene>
<feature type="compositionally biased region" description="Polar residues" evidence="1">
    <location>
        <begin position="45"/>
        <end position="59"/>
    </location>
</feature>
<sequence>MANLDNGGDNGSYEGKSSLPDAAGPTVPQADPAIVATNTPPPDSASGTNASASALDQIV</sequence>
<dbReference type="EMBL" id="JACGWJ010000001">
    <property type="protein sequence ID" value="KAL0440655.1"/>
    <property type="molecule type" value="Genomic_DNA"/>
</dbReference>
<evidence type="ECO:0000313" key="2">
    <source>
        <dbReference type="EMBL" id="KAL0440655.1"/>
    </source>
</evidence>
<dbReference type="AlphaFoldDB" id="A0AAW2WK88"/>
<reference evidence="2" key="1">
    <citation type="submission" date="2020-06" db="EMBL/GenBank/DDBJ databases">
        <authorList>
            <person name="Li T."/>
            <person name="Hu X."/>
            <person name="Zhang T."/>
            <person name="Song X."/>
            <person name="Zhang H."/>
            <person name="Dai N."/>
            <person name="Sheng W."/>
            <person name="Hou X."/>
            <person name="Wei L."/>
        </authorList>
    </citation>
    <scope>NUCLEOTIDE SEQUENCE</scope>
    <source>
        <strain evidence="2">G02</strain>
        <tissue evidence="2">Leaf</tissue>
    </source>
</reference>